<dbReference type="InterPro" id="IPR001878">
    <property type="entry name" value="Znf_CCHC"/>
</dbReference>
<dbReference type="GO" id="GO:0003964">
    <property type="term" value="F:RNA-directed DNA polymerase activity"/>
    <property type="evidence" value="ECO:0007669"/>
    <property type="project" value="UniProtKB-KW"/>
</dbReference>
<keyword evidence="9" id="KW-0862">Zinc</keyword>
<feature type="domain" description="Reverse transcriptase" evidence="12">
    <location>
        <begin position="1196"/>
        <end position="1377"/>
    </location>
</feature>
<keyword evidence="8" id="KW-0695">RNA-directed DNA polymerase</keyword>
<reference evidence="14" key="1">
    <citation type="submission" date="2020-05" db="EMBL/GenBank/DDBJ databases">
        <title>Novel viruses associated with indigenous members of the Amaryllidaceae family in South Africa.</title>
        <authorList>
            <person name="Read D.A."/>
            <person name="Thompson G.D."/>
        </authorList>
    </citation>
    <scope>NUCLEOTIDE SEQUENCE</scope>
    <source>
        <strain evidence="14">19-3013</strain>
    </source>
</reference>
<dbReference type="Pfam" id="PF22909">
    <property type="entry name" value="Caulimovir_coat_dom"/>
    <property type="match status" value="1"/>
</dbReference>
<feature type="region of interest" description="Disordered" evidence="10">
    <location>
        <begin position="1611"/>
        <end position="1635"/>
    </location>
</feature>
<keyword evidence="5" id="KW-0064">Aspartyl protease</keyword>
<dbReference type="InterPro" id="IPR034728">
    <property type="entry name" value="Peptidase_A3B"/>
</dbReference>
<accession>A0A8E7KNA8</accession>
<dbReference type="PANTHER" id="PTHR33064:SF37">
    <property type="entry name" value="RIBONUCLEASE H"/>
    <property type="match status" value="1"/>
</dbReference>
<keyword evidence="7" id="KW-0378">Hydrolase</keyword>
<evidence type="ECO:0000256" key="7">
    <source>
        <dbReference type="ARBA" id="ARBA00022801"/>
    </source>
</evidence>
<dbReference type="PROSITE" id="PS51817">
    <property type="entry name" value="PEPTIDASE_A3B"/>
    <property type="match status" value="1"/>
</dbReference>
<evidence type="ECO:0000259" key="11">
    <source>
        <dbReference type="PROSITE" id="PS50158"/>
    </source>
</evidence>
<organism evidence="14">
    <name type="scientific">Agapanthus tungrovirus</name>
    <dbReference type="NCBI Taxonomy" id="2838078"/>
    <lineage>
        <taxon>Viruses</taxon>
        <taxon>Riboviria</taxon>
        <taxon>Pararnavirae</taxon>
        <taxon>Artverviricota</taxon>
        <taxon>Revtraviricetes</taxon>
        <taxon>Ortervirales</taxon>
        <taxon>Caulimoviridae</taxon>
        <taxon>Tungrovirus</taxon>
        <taxon>Tungrovirus agapanthi</taxon>
    </lineage>
</organism>
<dbReference type="Pfam" id="PF00078">
    <property type="entry name" value="RVT_1"/>
    <property type="match status" value="1"/>
</dbReference>
<feature type="domain" description="Peptidase A3B" evidence="13">
    <location>
        <begin position="947"/>
        <end position="1054"/>
    </location>
</feature>
<evidence type="ECO:0000256" key="4">
    <source>
        <dbReference type="ARBA" id="ARBA00022722"/>
    </source>
</evidence>
<dbReference type="CDD" id="cd01647">
    <property type="entry name" value="RT_LTR"/>
    <property type="match status" value="1"/>
</dbReference>
<proteinExistence type="predicted"/>
<sequence>MSLNPFSGSSRTISEKGQTSQDSLPDKKGKNKVTKILEEEVDIDETLATFDLHKIKTIPKNEIYKKNWLESKSKIFQSYREDALEVTNNSQLINIISEDTIKKMRSQDQIYCHIGLIAIGIKGLHRKKIGARTLIALLDLSWQNMEQAMFGANAIEMDMNAGYGVFFCVPDFQKEIKDMSKIKIGIQTHGYESYDGKNITIYVNFIGRLSTRMHSKFKIKATEIIEQIASKGIQMIKPMIINSEKLDGEEWKLEKFQELENSSRVPDKLLMYKNYTGGTSLRFSDYKNKLMKNPDDEDKEDEDVPIFGMFQDRDAWLASLEDDINSDSEDDDEYLSYNKEFEQLKLEEQLNNDGWEDDLNDDELSLMHDKAFEPLTAIMGKKTVQETVDDIFLELLNIHGNATIAEKLLNEKIHLDKIELIEQNKMPINELFKKHVKSGITEASSSAPPAPENYDTEMREDWSRKPYVPNDQRYNPANENYKFKGGRNWNYKPKDSIVLNLDNIDIQYWREEVEHWEGIVKNEWEARKIEGMDMWSWMDGRLSGLISKTFRSYKVARKEEFQTVVNRGDRPENFVKIIKDLLFLDDPTEENNTLTQRLALRELESLKCDNPKFITEYLRDFLRLINNANLLYDNDVKTKIFDKLPGELGITIRNAYMANPSLVNNYNTTPATVMANYIVSYMRDQCKMEVKRKQEKKAALQFCQSIITPESARYRKKLVKRKAVNPAKKNKFVKKPSMRKCKCFLCGDVSHLANTCPQRNNRSRPFNQSARMALINGLDEDVVSLDGNENDDEIYEISSDIDDEEIFVRSGQLTEIGETSHRHSFKKGGKLDKKCQKCKLYSSLKLTICCEICNLQYCNICAKEENLETDEDININMTVNELKQMVLKHDAKITLIEHKLNLPALQQEFENVMLGNKAASNEQLTEIVPATANTIKVKNITTACYVDCRIELFGKTVITKGFIDSGSTYTLICPTLAPKEWVRTLPYGITVTTIDNRTFIIDQGLHLDVKIRFKEVDDKFGPSYELGMVYLSKEPIKQIFIGWSFITKDRGGMYLSRDYIQIYKNVGIFPTIVHTLRSECDRNRGEIEAPKKHGLEKQIDNFVQGILFQPYQKIPANANASIDNTPEVAETPSLFKILKDLETHGFLGEDITRCKSNWVCKFKIMNPDIKITCKAIDESPADKEEFRKQIDEMLKQGLIYPAKPDCRHRSAAFIVRNHSEEKRGKARIVYNYKRLNDIMETDPFNLPHKNSLINLIQGATVFSKFDLKSGFHQMKLEEWFQPWTTFTCSIGLFTWKVCPFGIANAPCAFQRFMQETFGHLPFCLIYIDDILVLSKDKNQHKSHLLKFFKVVKENGVVLSKKKTELFQEKIDYLGLSINRGKIELQPHISQKILQFDKNTLQTKKGLQSYLGLLNYARPFFKDLSTLAKPLYSKTGKSGQSFFNQEDWKLIDKIEKQVKNLPALKIATDNDYIIIETDASESGWGAIVYAKPNKLSPKTDEQIIAYASGKFPTRPTWTSLDYEIEAIVKSLEKFKIYLNKDFTIRTDCEAIVKALSDFKNSKGSSAGDIGKRSRIRWIRLKDNLLVGGYQPQNESIKGETNFLANLLSREFAGQQQQENSPNDELKQQPGLKPKRD</sequence>
<keyword evidence="4" id="KW-0540">Nuclease</keyword>
<dbReference type="InterPro" id="IPR000477">
    <property type="entry name" value="RT_dom"/>
</dbReference>
<evidence type="ECO:0000256" key="1">
    <source>
        <dbReference type="ARBA" id="ARBA00022670"/>
    </source>
</evidence>
<dbReference type="Pfam" id="PF17917">
    <property type="entry name" value="RT_RNaseH"/>
    <property type="match status" value="1"/>
</dbReference>
<evidence type="ECO:0000259" key="12">
    <source>
        <dbReference type="PROSITE" id="PS50878"/>
    </source>
</evidence>
<evidence type="ECO:0000256" key="10">
    <source>
        <dbReference type="SAM" id="MobiDB-lite"/>
    </source>
</evidence>
<dbReference type="GO" id="GO:0006508">
    <property type="term" value="P:proteolysis"/>
    <property type="evidence" value="ECO:0007669"/>
    <property type="project" value="UniProtKB-KW"/>
</dbReference>
<dbReference type="GO" id="GO:0003676">
    <property type="term" value="F:nucleic acid binding"/>
    <property type="evidence" value="ECO:0007669"/>
    <property type="project" value="InterPro"/>
</dbReference>
<keyword evidence="6" id="KW-0255">Endonuclease</keyword>
<dbReference type="GO" id="GO:0004519">
    <property type="term" value="F:endonuclease activity"/>
    <property type="evidence" value="ECO:0007669"/>
    <property type="project" value="UniProtKB-KW"/>
</dbReference>
<evidence type="ECO:0000256" key="8">
    <source>
        <dbReference type="ARBA" id="ARBA00022918"/>
    </source>
</evidence>
<keyword evidence="1" id="KW-0645">Protease</keyword>
<evidence type="ECO:0000256" key="3">
    <source>
        <dbReference type="ARBA" id="ARBA00022695"/>
    </source>
</evidence>
<keyword evidence="3" id="KW-0548">Nucleotidyltransferase</keyword>
<evidence type="ECO:0000313" key="14">
    <source>
        <dbReference type="EMBL" id="QVY19176.1"/>
    </source>
</evidence>
<evidence type="ECO:0000256" key="6">
    <source>
        <dbReference type="ARBA" id="ARBA00022759"/>
    </source>
</evidence>
<feature type="compositionally biased region" description="Polar residues" evidence="10">
    <location>
        <begin position="1"/>
        <end position="23"/>
    </location>
</feature>
<keyword evidence="9" id="KW-0863">Zinc-finger</keyword>
<feature type="domain" description="CCHC-type" evidence="11">
    <location>
        <begin position="742"/>
        <end position="758"/>
    </location>
</feature>
<name>A0A8E7KNA8_9VIRU</name>
<protein>
    <submittedName>
        <fullName evidence="14">p194</fullName>
    </submittedName>
</protein>
<dbReference type="PANTHER" id="PTHR33064">
    <property type="entry name" value="POL PROTEIN"/>
    <property type="match status" value="1"/>
</dbReference>
<dbReference type="InterPro" id="IPR041373">
    <property type="entry name" value="RT_RNaseH"/>
</dbReference>
<evidence type="ECO:0000256" key="9">
    <source>
        <dbReference type="PROSITE-ProRule" id="PRU00047"/>
    </source>
</evidence>
<keyword evidence="2" id="KW-0808">Transferase</keyword>
<evidence type="ECO:0000256" key="2">
    <source>
        <dbReference type="ARBA" id="ARBA00022679"/>
    </source>
</evidence>
<dbReference type="EMBL" id="MT501691">
    <property type="protein sequence ID" value="QVY19176.1"/>
    <property type="molecule type" value="Genomic_RNA"/>
</dbReference>
<keyword evidence="9" id="KW-0479">Metal-binding</keyword>
<dbReference type="GO" id="GO:0008270">
    <property type="term" value="F:zinc ion binding"/>
    <property type="evidence" value="ECO:0007669"/>
    <property type="project" value="UniProtKB-KW"/>
</dbReference>
<dbReference type="Pfam" id="PF21024">
    <property type="entry name" value="Peptidase_A3B"/>
    <property type="match status" value="1"/>
</dbReference>
<dbReference type="GO" id="GO:0004190">
    <property type="term" value="F:aspartic-type endopeptidase activity"/>
    <property type="evidence" value="ECO:0007669"/>
    <property type="project" value="UniProtKB-KW"/>
</dbReference>
<dbReference type="PROSITE" id="PS50158">
    <property type="entry name" value="ZF_CCHC"/>
    <property type="match status" value="1"/>
</dbReference>
<evidence type="ECO:0000256" key="5">
    <source>
        <dbReference type="ARBA" id="ARBA00022750"/>
    </source>
</evidence>
<evidence type="ECO:0000259" key="13">
    <source>
        <dbReference type="PROSITE" id="PS51817"/>
    </source>
</evidence>
<feature type="region of interest" description="Disordered" evidence="10">
    <location>
        <begin position="1"/>
        <end position="31"/>
    </location>
</feature>
<dbReference type="InterPro" id="IPR051320">
    <property type="entry name" value="Viral_Replic_Matur_Polypro"/>
</dbReference>
<feature type="compositionally biased region" description="Polar residues" evidence="10">
    <location>
        <begin position="1612"/>
        <end position="1621"/>
    </location>
</feature>
<dbReference type="PROSITE" id="PS50878">
    <property type="entry name" value="RT_POL"/>
    <property type="match status" value="1"/>
</dbReference>